<dbReference type="Proteomes" id="UP000594508">
    <property type="component" value="Chromosome"/>
</dbReference>
<gene>
    <name evidence="1" type="ORF">CVT00_00730</name>
</gene>
<dbReference type="EMBL" id="CP060707">
    <property type="protein sequence ID" value="QPH90103.1"/>
    <property type="molecule type" value="Genomic_DNA"/>
</dbReference>
<name>A0A7S9RE39_9BACT</name>
<reference evidence="1 2" key="1">
    <citation type="journal article" date="2018" name="Emerg. Microbes Infect.">
        <title>Genomic analysis of oral Campylobacter concisus strains identified a potential bacterial molecular marker associated with active Crohn's disease.</title>
        <authorList>
            <person name="Liu F."/>
            <person name="Ma R."/>
            <person name="Tay C.Y.A."/>
            <person name="Octavia S."/>
            <person name="Lan R."/>
            <person name="Chung H.K.L."/>
            <person name="Riordan S.M."/>
            <person name="Grimm M.C."/>
            <person name="Leong R.W."/>
            <person name="Tanaka M.M."/>
            <person name="Connor S."/>
            <person name="Zhang L."/>
        </authorList>
    </citation>
    <scope>NUCLEOTIDE SEQUENCE [LARGE SCALE GENOMIC DNA]</scope>
    <source>
        <strain evidence="1 2">P1CDO2</strain>
    </source>
</reference>
<dbReference type="Gene3D" id="3.40.50.1820">
    <property type="entry name" value="alpha/beta hydrolase"/>
    <property type="match status" value="1"/>
</dbReference>
<sequence>MSQISTKEQILKFKDYADIADASYSFLHYVFENERNGLDDLYSKRGKENVPESIVNSYKKQEVEKPVWRYADGVVKGDVLKSDQKDENDNIIKEAGEPTAYALSIEARFNQDMVITKPTDKEDDKPEIKLINNEVQSFVYQSKDINKPPYIFVNKENFHQISLRTKAFVNRYELVHHIKNTSITGFSSTLFYDSKFKNYIIGFRGTETELNDLVLADGMITFLGAGLSQIASMAMLKGDMYDAIREHKLNLNPNDKSEVSNLVLSGHSLGGHLAQSFAFLYTKDVKELYTFNAPGFGGIYASLLTIALRFVSFIAKAILKGVRWIARLLDPNGFVGKIASSIFNKIKNMFGFKDDKSTLKECVDTIKDNEKACKEVGDKKVSSNINKSSKGSHEVEIHHCDSVRHKIYDKNDEGLFDASDDSGEDSFKREWNQLYEPSTSVISDLGFRYGLEPLTRVGDGAEFDYKNTDKLHLINILVA</sequence>
<evidence type="ECO:0008006" key="3">
    <source>
        <dbReference type="Google" id="ProtNLM"/>
    </source>
</evidence>
<accession>A0A7S9RE39</accession>
<organism evidence="1 2">
    <name type="scientific">Campylobacter concisus</name>
    <dbReference type="NCBI Taxonomy" id="199"/>
    <lineage>
        <taxon>Bacteria</taxon>
        <taxon>Pseudomonadati</taxon>
        <taxon>Campylobacterota</taxon>
        <taxon>Epsilonproteobacteria</taxon>
        <taxon>Campylobacterales</taxon>
        <taxon>Campylobacteraceae</taxon>
        <taxon>Campylobacter</taxon>
    </lineage>
</organism>
<protein>
    <recommendedName>
        <fullName evidence="3">Fungal lipase-like domain-containing protein</fullName>
    </recommendedName>
</protein>
<dbReference type="AlphaFoldDB" id="A0A7S9RE39"/>
<dbReference type="SUPFAM" id="SSF53474">
    <property type="entry name" value="alpha/beta-Hydrolases"/>
    <property type="match status" value="1"/>
</dbReference>
<dbReference type="RefSeq" id="WP_196376863.1">
    <property type="nucleotide sequence ID" value="NZ_CP060707.1"/>
</dbReference>
<evidence type="ECO:0000313" key="1">
    <source>
        <dbReference type="EMBL" id="QPH90103.1"/>
    </source>
</evidence>
<proteinExistence type="predicted"/>
<evidence type="ECO:0000313" key="2">
    <source>
        <dbReference type="Proteomes" id="UP000594508"/>
    </source>
</evidence>
<dbReference type="InterPro" id="IPR029058">
    <property type="entry name" value="AB_hydrolase_fold"/>
</dbReference>